<sequence length="47" mass="5112">MQNSLLSLVINSSILKVKQLESAPAGIMIVNDLNSDQVLTEKLSNLE</sequence>
<comment type="caution">
    <text evidence="1">The sequence shown here is derived from an EMBL/GenBank/DDBJ whole genome shotgun (WGS) entry which is preliminary data.</text>
</comment>
<protein>
    <submittedName>
        <fullName evidence="1">Uncharacterized protein</fullName>
    </submittedName>
</protein>
<dbReference type="AlphaFoldDB" id="W1J7S5"/>
<organism evidence="1 2">
    <name type="scientific">Xenorhabdus cabanillasii JM26</name>
    <dbReference type="NCBI Taxonomy" id="1427517"/>
    <lineage>
        <taxon>Bacteria</taxon>
        <taxon>Pseudomonadati</taxon>
        <taxon>Pseudomonadota</taxon>
        <taxon>Gammaproteobacteria</taxon>
        <taxon>Enterobacterales</taxon>
        <taxon>Morganellaceae</taxon>
        <taxon>Xenorhabdus</taxon>
    </lineage>
</organism>
<gene>
    <name evidence="1" type="ORF">XCR1_70009</name>
</gene>
<dbReference type="EMBL" id="CBXE010000464">
    <property type="protein sequence ID" value="CDL86812.1"/>
    <property type="molecule type" value="Genomic_DNA"/>
</dbReference>
<evidence type="ECO:0000313" key="2">
    <source>
        <dbReference type="Proteomes" id="UP000019197"/>
    </source>
</evidence>
<evidence type="ECO:0000313" key="1">
    <source>
        <dbReference type="EMBL" id="CDL86812.1"/>
    </source>
</evidence>
<accession>W1J7S5</accession>
<reference evidence="1 2" key="1">
    <citation type="submission" date="2013-11" db="EMBL/GenBank/DDBJ databases">
        <title>Draft genome sequence and annotation of the entomopathogenic bacterium, Xenorhabdus cabanillasi strain JM26.</title>
        <authorList>
            <person name="Gualtieri M."/>
            <person name="Ogier J.C."/>
            <person name="Pages S."/>
            <person name="Givaudan A."/>
            <person name="Gaudriault S."/>
        </authorList>
    </citation>
    <scope>NUCLEOTIDE SEQUENCE [LARGE SCALE GENOMIC DNA]</scope>
    <source>
        <strain evidence="1 2">JM26</strain>
    </source>
</reference>
<name>W1J7S5_9GAMM</name>
<proteinExistence type="predicted"/>
<dbReference type="Proteomes" id="UP000019197">
    <property type="component" value="Unassembled WGS sequence"/>
</dbReference>